<evidence type="ECO:0000256" key="6">
    <source>
        <dbReference type="ARBA" id="ARBA00022989"/>
    </source>
</evidence>
<keyword evidence="4 8" id="KW-1003">Cell membrane</keyword>
<feature type="transmembrane region" description="Helical" evidence="8">
    <location>
        <begin position="265"/>
        <end position="284"/>
    </location>
</feature>
<keyword evidence="3 8" id="KW-0813">Transport</keyword>
<dbReference type="InterPro" id="IPR045863">
    <property type="entry name" value="CorA_TM1_TM2"/>
</dbReference>
<dbReference type="Gene3D" id="1.20.58.340">
    <property type="entry name" value="Magnesium transport protein CorA, transmembrane region"/>
    <property type="match status" value="2"/>
</dbReference>
<dbReference type="InterPro" id="IPR045861">
    <property type="entry name" value="CorA_cytoplasmic_dom"/>
</dbReference>
<keyword evidence="7 8" id="KW-0472">Membrane</keyword>
<dbReference type="CDD" id="cd12830">
    <property type="entry name" value="MtCorA-like"/>
    <property type="match status" value="1"/>
</dbReference>
<keyword evidence="5 8" id="KW-0812">Transmembrane</keyword>
<evidence type="ECO:0000256" key="5">
    <source>
        <dbReference type="ARBA" id="ARBA00022692"/>
    </source>
</evidence>
<dbReference type="SUPFAM" id="SSF143865">
    <property type="entry name" value="CorA soluble domain-like"/>
    <property type="match status" value="1"/>
</dbReference>
<reference evidence="9" key="1">
    <citation type="submission" date="2023-03" db="EMBL/GenBank/DDBJ databases">
        <title>MT1 and MT2 Draft Genomes of Novel Species.</title>
        <authorList>
            <person name="Venkateswaran K."/>
        </authorList>
    </citation>
    <scope>NUCLEOTIDE SEQUENCE</scope>
    <source>
        <strain evidence="9">F6_8S_P_1A</strain>
    </source>
</reference>
<dbReference type="Gene3D" id="3.30.460.20">
    <property type="entry name" value="CorA soluble domain-like"/>
    <property type="match status" value="1"/>
</dbReference>
<keyword evidence="6 8" id="KW-1133">Transmembrane helix</keyword>
<dbReference type="RefSeq" id="WP_301217319.1">
    <property type="nucleotide sequence ID" value="NZ_JAROCB010000002.1"/>
</dbReference>
<comment type="subcellular location">
    <subcellularLocation>
        <location evidence="1">Cell membrane</location>
        <topology evidence="1">Multi-pass membrane protein</topology>
    </subcellularLocation>
    <subcellularLocation>
        <location evidence="8">Membrane</location>
        <topology evidence="8">Multi-pass membrane protein</topology>
    </subcellularLocation>
</comment>
<dbReference type="SUPFAM" id="SSF144083">
    <property type="entry name" value="Magnesium transport protein CorA, transmembrane region"/>
    <property type="match status" value="1"/>
</dbReference>
<dbReference type="EMBL" id="JAROCB010000002">
    <property type="protein sequence ID" value="MDN4596886.1"/>
    <property type="molecule type" value="Genomic_DNA"/>
</dbReference>
<dbReference type="NCBIfam" id="TIGR00383">
    <property type="entry name" value="corA"/>
    <property type="match status" value="1"/>
</dbReference>
<evidence type="ECO:0000256" key="7">
    <source>
        <dbReference type="ARBA" id="ARBA00023136"/>
    </source>
</evidence>
<organism evidence="9 10">
    <name type="scientific">Leifsonia virtsii</name>
    <dbReference type="NCBI Taxonomy" id="3035915"/>
    <lineage>
        <taxon>Bacteria</taxon>
        <taxon>Bacillati</taxon>
        <taxon>Actinomycetota</taxon>
        <taxon>Actinomycetes</taxon>
        <taxon>Micrococcales</taxon>
        <taxon>Microbacteriaceae</taxon>
        <taxon>Leifsonia</taxon>
    </lineage>
</organism>
<protein>
    <recommendedName>
        <fullName evidence="8">Magnesium transport protein CorA</fullName>
    </recommendedName>
</protein>
<evidence type="ECO:0000313" key="9">
    <source>
        <dbReference type="EMBL" id="MDN4596886.1"/>
    </source>
</evidence>
<comment type="similarity">
    <text evidence="2 8">Belongs to the CorA metal ion transporter (MIT) (TC 1.A.35) family.</text>
</comment>
<evidence type="ECO:0000256" key="3">
    <source>
        <dbReference type="ARBA" id="ARBA00022448"/>
    </source>
</evidence>
<keyword evidence="10" id="KW-1185">Reference proteome</keyword>
<feature type="transmembrane region" description="Helical" evidence="8">
    <location>
        <begin position="296"/>
        <end position="316"/>
    </location>
</feature>
<evidence type="ECO:0000256" key="8">
    <source>
        <dbReference type="RuleBase" id="RU362010"/>
    </source>
</evidence>
<proteinExistence type="inferred from homology"/>
<comment type="caution">
    <text evidence="9">The sequence shown here is derived from an EMBL/GenBank/DDBJ whole genome shotgun (WGS) entry which is preliminary data.</text>
</comment>
<name>A0ABT8IVP2_9MICO</name>
<dbReference type="PANTHER" id="PTHR46494">
    <property type="entry name" value="CORA FAMILY METAL ION TRANSPORTER (EUROFUNG)"/>
    <property type="match status" value="1"/>
</dbReference>
<dbReference type="PANTHER" id="PTHR46494:SF1">
    <property type="entry name" value="CORA FAMILY METAL ION TRANSPORTER (EUROFUNG)"/>
    <property type="match status" value="1"/>
</dbReference>
<evidence type="ECO:0000313" key="10">
    <source>
        <dbReference type="Proteomes" id="UP001174210"/>
    </source>
</evidence>
<evidence type="ECO:0000256" key="1">
    <source>
        <dbReference type="ARBA" id="ARBA00004651"/>
    </source>
</evidence>
<accession>A0ABT8IVP2</accession>
<comment type="function">
    <text evidence="8">Mediates influx of magnesium ions.</text>
</comment>
<sequence>MIVDNAVYVDGLRTEPPSLEETCETVRDRGGFAWIGLYRPTEDELGAVAKEFGLPPLAVEDALSGHQRAKVEKYGSMLFVVLRPAEYVDETEKVEFGEVHLFLGDDFVITVRHFDSPDLARVRRRLEGDPALLRHGPVAALYGVLDEIVDEYAPVVAGLEDDIDEIEDQLFSGDRGVSRRIFELSTEVMHFQRAVDPLRDVMGSLRQGLLARQEDEDLRDAFRDVEDHVIRVTERADGFRQILQNALTVHTALVGQQQNDEVKKISGWAAILFTPTLVGTVYGMNFRIMPELHWAFGYPYALLLMLAMGVGLYVIFKRKHWI</sequence>
<dbReference type="InterPro" id="IPR004488">
    <property type="entry name" value="Mg/Co-transport_prot_CorA"/>
</dbReference>
<dbReference type="Pfam" id="PF01544">
    <property type="entry name" value="CorA"/>
    <property type="match status" value="1"/>
</dbReference>
<dbReference type="InterPro" id="IPR002523">
    <property type="entry name" value="MgTranspt_CorA/ZnTranspt_ZntB"/>
</dbReference>
<keyword evidence="8" id="KW-0406">Ion transport</keyword>
<keyword evidence="8" id="KW-0460">Magnesium</keyword>
<evidence type="ECO:0000256" key="2">
    <source>
        <dbReference type="ARBA" id="ARBA00009765"/>
    </source>
</evidence>
<evidence type="ECO:0000256" key="4">
    <source>
        <dbReference type="ARBA" id="ARBA00022475"/>
    </source>
</evidence>
<dbReference type="Proteomes" id="UP001174210">
    <property type="component" value="Unassembled WGS sequence"/>
</dbReference>
<gene>
    <name evidence="8 9" type="primary">corA</name>
    <name evidence="9" type="ORF">P5G59_07030</name>
</gene>